<dbReference type="RefSeq" id="WP_209243623.1">
    <property type="nucleotide sequence ID" value="NZ_JADKMA010000306.1"/>
</dbReference>
<keyword evidence="3" id="KW-1185">Reference proteome</keyword>
<feature type="compositionally biased region" description="Acidic residues" evidence="1">
    <location>
        <begin position="62"/>
        <end position="73"/>
    </location>
</feature>
<protein>
    <recommendedName>
        <fullName evidence="4">DUF3558 domain-containing protein</fullName>
    </recommendedName>
</protein>
<dbReference type="Proteomes" id="UP001519064">
    <property type="component" value="Unassembled WGS sequence"/>
</dbReference>
<organism evidence="2 3">
    <name type="scientific">Streptomyces oryzae</name>
    <dbReference type="NCBI Taxonomy" id="1434886"/>
    <lineage>
        <taxon>Bacteria</taxon>
        <taxon>Bacillati</taxon>
        <taxon>Actinomycetota</taxon>
        <taxon>Actinomycetes</taxon>
        <taxon>Kitasatosporales</taxon>
        <taxon>Streptomycetaceae</taxon>
        <taxon>Streptomyces</taxon>
    </lineage>
</organism>
<evidence type="ECO:0000313" key="3">
    <source>
        <dbReference type="Proteomes" id="UP001519064"/>
    </source>
</evidence>
<reference evidence="2 3" key="1">
    <citation type="submission" date="2020-11" db="EMBL/GenBank/DDBJ databases">
        <title>Streptomyces spirodelae sp. nov., isolated from duckweed.</title>
        <authorList>
            <person name="Saimee Y."/>
            <person name="Duangmal K."/>
        </authorList>
    </citation>
    <scope>NUCLEOTIDE SEQUENCE [LARGE SCALE GENOMIC DNA]</scope>
    <source>
        <strain evidence="2 3">S16-07</strain>
    </source>
</reference>
<comment type="caution">
    <text evidence="2">The sequence shown here is derived from an EMBL/GenBank/DDBJ whole genome shotgun (WGS) entry which is preliminary data.</text>
</comment>
<gene>
    <name evidence="2" type="ORF">ITI46_33005</name>
</gene>
<evidence type="ECO:0000313" key="2">
    <source>
        <dbReference type="EMBL" id="MBO8196419.1"/>
    </source>
</evidence>
<proteinExistence type="predicted"/>
<accession>A0ABS3XM74</accession>
<dbReference type="EMBL" id="JADKMA010000306">
    <property type="protein sequence ID" value="MBO8196419.1"/>
    <property type="molecule type" value="Genomic_DNA"/>
</dbReference>
<evidence type="ECO:0000256" key="1">
    <source>
        <dbReference type="SAM" id="MobiDB-lite"/>
    </source>
</evidence>
<feature type="region of interest" description="Disordered" evidence="1">
    <location>
        <begin position="62"/>
        <end position="131"/>
    </location>
</feature>
<sequence length="380" mass="40724">MTGSDTSDGAAAKVPRHRRRNLAVALCLAVLAGAGLGTWTTGTWPFAKERFCWGAWQEDDGDGVPEFLAEDTDGYERTSEQSAPPRKGERATCSVTLKEKPDDSATESEEDTYAPAPGTSTQRVSVEVGPVPRRSEARRAWLADHLDARLAALPHGLPGLVGTGRSVFVLPTACDTADGRPTVVTVEGASFRTASPGDSPGPLMSLVNTVARKAGCAPEKPYEITLPIPVADGDHGLEAQRSPLCRIPGFRFNLHKDDHFEARIGPVEKHVQTCSVEDKTQVRNPTFAGQFVMTSQPRLTALFTGLADNRPLGKGWRGKGRVDERQGLLTASCQGEPTVFFMQLDGLLADRADPSPRRAFEAAVNSVADRIGCPSVAPRS</sequence>
<evidence type="ECO:0008006" key="4">
    <source>
        <dbReference type="Google" id="ProtNLM"/>
    </source>
</evidence>
<name>A0ABS3XM74_9ACTN</name>